<keyword evidence="4" id="KW-0418">Kinase</keyword>
<comment type="similarity">
    <text evidence="1">Belongs to the NAD kinase family.</text>
</comment>
<dbReference type="InterPro" id="IPR016064">
    <property type="entry name" value="NAD/diacylglycerol_kinase_sf"/>
</dbReference>
<reference evidence="8 9" key="1">
    <citation type="journal article" date="2017" name="Curr. Biol.">
        <title>Genome architecture and evolution of a unichromosomal asexual nematode.</title>
        <authorList>
            <person name="Fradin H."/>
            <person name="Zegar C."/>
            <person name="Gutwein M."/>
            <person name="Lucas J."/>
            <person name="Kovtun M."/>
            <person name="Corcoran D."/>
            <person name="Baugh L.R."/>
            <person name="Kiontke K."/>
            <person name="Gunsalus K."/>
            <person name="Fitch D.H."/>
            <person name="Piano F."/>
        </authorList>
    </citation>
    <scope>NUCLEOTIDE SEQUENCE [LARGE SCALE GENOMIC DNA]</scope>
    <source>
        <strain evidence="8">PF1309</strain>
    </source>
</reference>
<gene>
    <name evidence="8" type="ORF">WR25_08591</name>
</gene>
<evidence type="ECO:0000256" key="6">
    <source>
        <dbReference type="ARBA" id="ARBA00023027"/>
    </source>
</evidence>
<dbReference type="Gene3D" id="3.40.50.10330">
    <property type="entry name" value="Probable inorganic polyphosphate/atp-NAD kinase, domain 1"/>
    <property type="match status" value="1"/>
</dbReference>
<keyword evidence="5" id="KW-0521">NADP</keyword>
<evidence type="ECO:0000256" key="2">
    <source>
        <dbReference type="ARBA" id="ARBA00012120"/>
    </source>
</evidence>
<dbReference type="PANTHER" id="PTHR13158">
    <property type="match status" value="1"/>
</dbReference>
<dbReference type="GO" id="GO:0003951">
    <property type="term" value="F:NAD+ kinase activity"/>
    <property type="evidence" value="ECO:0007669"/>
    <property type="project" value="UniProtKB-EC"/>
</dbReference>
<accession>A0A2A2JLP8</accession>
<dbReference type="InterPro" id="IPR017438">
    <property type="entry name" value="ATP-NAD_kinase_N"/>
</dbReference>
<evidence type="ECO:0000256" key="1">
    <source>
        <dbReference type="ARBA" id="ARBA00010995"/>
    </source>
</evidence>
<evidence type="ECO:0000256" key="3">
    <source>
        <dbReference type="ARBA" id="ARBA00022679"/>
    </source>
</evidence>
<name>A0A2A2JLP8_9BILA</name>
<dbReference type="STRING" id="2018661.A0A2A2JLP8"/>
<evidence type="ECO:0000256" key="7">
    <source>
        <dbReference type="SAM" id="MobiDB-lite"/>
    </source>
</evidence>
<protein>
    <recommendedName>
        <fullName evidence="2">NAD(+) kinase</fullName>
        <ecNumber evidence="2">2.7.1.23</ecNumber>
    </recommendedName>
</protein>
<evidence type="ECO:0000256" key="5">
    <source>
        <dbReference type="ARBA" id="ARBA00022857"/>
    </source>
</evidence>
<dbReference type="EMBL" id="LIAE01010367">
    <property type="protein sequence ID" value="PAV62472.1"/>
    <property type="molecule type" value="Genomic_DNA"/>
</dbReference>
<dbReference type="GO" id="GO:0006741">
    <property type="term" value="P:NADP+ biosynthetic process"/>
    <property type="evidence" value="ECO:0007669"/>
    <property type="project" value="InterPro"/>
</dbReference>
<sequence>MNFSMLPQFTNFPSGNSSNRVKISQCRLASSRDPSSFSVSPALLPPVVSSAESDSIERIGDWLQDVSTAKHMRRIANQAAAHFVAHNKSKFTQAATTPIASPCLAAQKNVQPVNGHVSMMSTRSGSEKSIFQPKKVLILTKLTRYEFEKKVHDDVSETQLEKILNRRGSNYNRLLKKHELHHQYLQKISEELSRAGIESRIVQRFDYTSEAIDWADAVFSAGGDGTFLMAASKIHNRDKPVIGINTDPEGSEGYMCLMRKDSQEHFGATLQRLLNGDFQWLFRQRIRITVTGDNGVGDSVELHDQQLNRHPSTSRWTDNLRSQSPERSQPKTSRKRVKTSPSKERITVELPVLALNEVFIGESLSSRVSYYEIQIDDEKMLKQKSSGLTICTGTGSTSWYFNINKLTDQCVYDLMKIVSDKCNVSLPVNDKSIVSDICKQFNQKLIFDPDLPQLAFCVRDPVFNATFPATRQRGHATRICVKSRGYDAHLVRNQQD</sequence>
<evidence type="ECO:0000313" key="8">
    <source>
        <dbReference type="EMBL" id="PAV62472.1"/>
    </source>
</evidence>
<dbReference type="Proteomes" id="UP000218231">
    <property type="component" value="Unassembled WGS sequence"/>
</dbReference>
<organism evidence="8 9">
    <name type="scientific">Diploscapter pachys</name>
    <dbReference type="NCBI Taxonomy" id="2018661"/>
    <lineage>
        <taxon>Eukaryota</taxon>
        <taxon>Metazoa</taxon>
        <taxon>Ecdysozoa</taxon>
        <taxon>Nematoda</taxon>
        <taxon>Chromadorea</taxon>
        <taxon>Rhabditida</taxon>
        <taxon>Rhabditina</taxon>
        <taxon>Rhabditomorpha</taxon>
        <taxon>Rhabditoidea</taxon>
        <taxon>Rhabditidae</taxon>
        <taxon>Diploscapter</taxon>
    </lineage>
</organism>
<dbReference type="SUPFAM" id="SSF111331">
    <property type="entry name" value="NAD kinase/diacylglycerol kinase-like"/>
    <property type="match status" value="1"/>
</dbReference>
<dbReference type="GO" id="GO:0005739">
    <property type="term" value="C:mitochondrion"/>
    <property type="evidence" value="ECO:0007669"/>
    <property type="project" value="TreeGrafter"/>
</dbReference>
<comment type="caution">
    <text evidence="8">The sequence shown here is derived from an EMBL/GenBank/DDBJ whole genome shotgun (WGS) entry which is preliminary data.</text>
</comment>
<dbReference type="Pfam" id="PF01513">
    <property type="entry name" value="NAD_kinase"/>
    <property type="match status" value="1"/>
</dbReference>
<proteinExistence type="inferred from homology"/>
<feature type="compositionally biased region" description="Polar residues" evidence="7">
    <location>
        <begin position="308"/>
        <end position="331"/>
    </location>
</feature>
<keyword evidence="9" id="KW-1185">Reference proteome</keyword>
<keyword evidence="3" id="KW-0808">Transferase</keyword>
<dbReference type="InterPro" id="IPR017437">
    <property type="entry name" value="ATP-NAD_kinase_PpnK-typ_C"/>
</dbReference>
<dbReference type="AlphaFoldDB" id="A0A2A2JLP8"/>
<evidence type="ECO:0000256" key="4">
    <source>
        <dbReference type="ARBA" id="ARBA00022777"/>
    </source>
</evidence>
<dbReference type="PANTHER" id="PTHR13158:SF5">
    <property type="entry name" value="NAD KINASE 2, MITOCHONDRIAL"/>
    <property type="match status" value="1"/>
</dbReference>
<dbReference type="Gene3D" id="2.60.200.30">
    <property type="entry name" value="Probable inorganic polyphosphate/atp-NAD kinase, domain 2"/>
    <property type="match status" value="1"/>
</dbReference>
<dbReference type="OrthoDB" id="185618at2759"/>
<dbReference type="InterPro" id="IPR002504">
    <property type="entry name" value="NADK"/>
</dbReference>
<evidence type="ECO:0000313" key="9">
    <source>
        <dbReference type="Proteomes" id="UP000218231"/>
    </source>
</evidence>
<dbReference type="EC" id="2.7.1.23" evidence="2"/>
<dbReference type="GO" id="GO:0019674">
    <property type="term" value="P:NAD+ metabolic process"/>
    <property type="evidence" value="ECO:0007669"/>
    <property type="project" value="InterPro"/>
</dbReference>
<keyword evidence="6" id="KW-0520">NAD</keyword>
<feature type="region of interest" description="Disordered" evidence="7">
    <location>
        <begin position="304"/>
        <end position="342"/>
    </location>
</feature>